<dbReference type="AlphaFoldDB" id="A0A2J6RF14"/>
<sequence length="191" mass="21841">MDPPTHTHHNRTRIRTTSFIAEDNPHFATLAMQFHADRLFSRLDRLSPPRWKSQDELYEEANWKAGMRMTPCTPTPSGTPSPAATPYMFSIDKRYDTPESLSPPPFAHLTKHRGDYPIHSRTQSRKSSKSSISVSKPHRITKRIASKHSMVTRSRCGGNCLRHKSCTYLLQAFHQNIYLVGLELVAGREDQ</sequence>
<proteinExistence type="predicted"/>
<organism evidence="2 3">
    <name type="scientific">Hyaloscypha variabilis (strain UAMH 11265 / GT02V1 / F)</name>
    <name type="common">Meliniomyces variabilis</name>
    <dbReference type="NCBI Taxonomy" id="1149755"/>
    <lineage>
        <taxon>Eukaryota</taxon>
        <taxon>Fungi</taxon>
        <taxon>Dikarya</taxon>
        <taxon>Ascomycota</taxon>
        <taxon>Pezizomycotina</taxon>
        <taxon>Leotiomycetes</taxon>
        <taxon>Helotiales</taxon>
        <taxon>Hyaloscyphaceae</taxon>
        <taxon>Hyaloscypha</taxon>
        <taxon>Hyaloscypha variabilis</taxon>
    </lineage>
</organism>
<evidence type="ECO:0000256" key="1">
    <source>
        <dbReference type="SAM" id="MobiDB-lite"/>
    </source>
</evidence>
<evidence type="ECO:0000313" key="3">
    <source>
        <dbReference type="Proteomes" id="UP000235786"/>
    </source>
</evidence>
<protein>
    <submittedName>
        <fullName evidence="2">Uncharacterized protein</fullName>
    </submittedName>
</protein>
<dbReference type="OrthoDB" id="3545928at2759"/>
<evidence type="ECO:0000313" key="2">
    <source>
        <dbReference type="EMBL" id="PMD37105.1"/>
    </source>
</evidence>
<dbReference type="EMBL" id="KZ613950">
    <property type="protein sequence ID" value="PMD37105.1"/>
    <property type="molecule type" value="Genomic_DNA"/>
</dbReference>
<dbReference type="Proteomes" id="UP000235786">
    <property type="component" value="Unassembled WGS sequence"/>
</dbReference>
<accession>A0A2J6RF14</accession>
<feature type="region of interest" description="Disordered" evidence="1">
    <location>
        <begin position="100"/>
        <end position="145"/>
    </location>
</feature>
<gene>
    <name evidence="2" type="ORF">L207DRAFT_636951</name>
</gene>
<keyword evidence="3" id="KW-1185">Reference proteome</keyword>
<feature type="compositionally biased region" description="Basic residues" evidence="1">
    <location>
        <begin position="136"/>
        <end position="145"/>
    </location>
</feature>
<name>A0A2J6RF14_HYAVF</name>
<reference evidence="2 3" key="1">
    <citation type="submission" date="2016-04" db="EMBL/GenBank/DDBJ databases">
        <title>A degradative enzymes factory behind the ericoid mycorrhizal symbiosis.</title>
        <authorList>
            <consortium name="DOE Joint Genome Institute"/>
            <person name="Martino E."/>
            <person name="Morin E."/>
            <person name="Grelet G."/>
            <person name="Kuo A."/>
            <person name="Kohler A."/>
            <person name="Daghino S."/>
            <person name="Barry K."/>
            <person name="Choi C."/>
            <person name="Cichocki N."/>
            <person name="Clum A."/>
            <person name="Copeland A."/>
            <person name="Hainaut M."/>
            <person name="Haridas S."/>
            <person name="Labutti K."/>
            <person name="Lindquist E."/>
            <person name="Lipzen A."/>
            <person name="Khouja H.-R."/>
            <person name="Murat C."/>
            <person name="Ohm R."/>
            <person name="Olson A."/>
            <person name="Spatafora J."/>
            <person name="Veneault-Fourrey C."/>
            <person name="Henrissat B."/>
            <person name="Grigoriev I."/>
            <person name="Martin F."/>
            <person name="Perotto S."/>
        </authorList>
    </citation>
    <scope>NUCLEOTIDE SEQUENCE [LARGE SCALE GENOMIC DNA]</scope>
    <source>
        <strain evidence="2 3">F</strain>
    </source>
</reference>